<dbReference type="PANTHER" id="PTHR48090:SF7">
    <property type="entry name" value="RFBJ PROTEIN"/>
    <property type="match status" value="1"/>
</dbReference>
<evidence type="ECO:0000313" key="3">
    <source>
        <dbReference type="Proteomes" id="UP000034601"/>
    </source>
</evidence>
<dbReference type="InterPro" id="IPR001173">
    <property type="entry name" value="Glyco_trans_2-like"/>
</dbReference>
<gene>
    <name evidence="2" type="ORF">UU29_C0008G0155</name>
</gene>
<reference evidence="2 3" key="1">
    <citation type="journal article" date="2015" name="Nature">
        <title>rRNA introns, odd ribosomes, and small enigmatic genomes across a large radiation of phyla.</title>
        <authorList>
            <person name="Brown C.T."/>
            <person name="Hug L.A."/>
            <person name="Thomas B.C."/>
            <person name="Sharon I."/>
            <person name="Castelle C.J."/>
            <person name="Singh A."/>
            <person name="Wilkins M.J."/>
            <person name="Williams K.H."/>
            <person name="Banfield J.F."/>
        </authorList>
    </citation>
    <scope>NUCLEOTIDE SEQUENCE [LARGE SCALE GENOMIC DNA]</scope>
</reference>
<dbReference type="Proteomes" id="UP000034601">
    <property type="component" value="Unassembled WGS sequence"/>
</dbReference>
<name>A0A0G0U771_9BACT</name>
<comment type="caution">
    <text evidence="2">The sequence shown here is derived from an EMBL/GenBank/DDBJ whole genome shotgun (WGS) entry which is preliminary data.</text>
</comment>
<evidence type="ECO:0000313" key="2">
    <source>
        <dbReference type="EMBL" id="KKR83046.1"/>
    </source>
</evidence>
<dbReference type="GO" id="GO:0016740">
    <property type="term" value="F:transferase activity"/>
    <property type="evidence" value="ECO:0007669"/>
    <property type="project" value="UniProtKB-KW"/>
</dbReference>
<feature type="domain" description="Glycosyltransferase 2-like" evidence="1">
    <location>
        <begin position="13"/>
        <end position="174"/>
    </location>
</feature>
<dbReference type="AlphaFoldDB" id="A0A0G0U771"/>
<protein>
    <submittedName>
        <fullName evidence="2">Glycosyl transferase, group 2 family protein</fullName>
    </submittedName>
</protein>
<proteinExistence type="predicted"/>
<dbReference type="Pfam" id="PF00535">
    <property type="entry name" value="Glycos_transf_2"/>
    <property type="match status" value="1"/>
</dbReference>
<dbReference type="PATRIC" id="fig|1618424.3.peg.708"/>
<keyword evidence="2" id="KW-0808">Transferase</keyword>
<organism evidence="2 3">
    <name type="scientific">Candidatus Daviesbacteria bacterium GW2011_GWA2_40_9</name>
    <dbReference type="NCBI Taxonomy" id="1618424"/>
    <lineage>
        <taxon>Bacteria</taxon>
        <taxon>Candidatus Daviesiibacteriota</taxon>
    </lineage>
</organism>
<dbReference type="InterPro" id="IPR029044">
    <property type="entry name" value="Nucleotide-diphossugar_trans"/>
</dbReference>
<dbReference type="SUPFAM" id="SSF53448">
    <property type="entry name" value="Nucleotide-diphospho-sugar transferases"/>
    <property type="match status" value="1"/>
</dbReference>
<evidence type="ECO:0000259" key="1">
    <source>
        <dbReference type="Pfam" id="PF00535"/>
    </source>
</evidence>
<dbReference type="InterPro" id="IPR050256">
    <property type="entry name" value="Glycosyltransferase_2"/>
</dbReference>
<dbReference type="PANTHER" id="PTHR48090">
    <property type="entry name" value="UNDECAPRENYL-PHOSPHATE 4-DEOXY-4-FORMAMIDO-L-ARABINOSE TRANSFERASE-RELATED"/>
    <property type="match status" value="1"/>
</dbReference>
<accession>A0A0G0U771</accession>
<dbReference type="EMBL" id="LCAB01000008">
    <property type="protein sequence ID" value="KKR83046.1"/>
    <property type="molecule type" value="Genomic_DNA"/>
</dbReference>
<dbReference type="CDD" id="cd04179">
    <property type="entry name" value="DPM_DPG-synthase_like"/>
    <property type="match status" value="1"/>
</dbReference>
<sequence>MRNSTNKKAKVIVVMPAYNAEKTLKKTYDDIPKGVAQEVILVDDGSHDKTISVAKKLGLTTFVHPQNRGYGGNQKTCYTTALSNGADIVVMIHPDYQYDSTLTGEMVKPIIDSRFDVMLGSRIRTRQEALSGGMPLYKYISNRFLTIVENIILGQNLSEYHTGFRAFHKRVLQNVPFHKFSDDFVFDQEILVSVIKSGYRIGEIPVPVRYFPEASSINFRRSVQYGLGTLSALVKYLLSGWSLYRFKIFAVKMAS</sequence>
<dbReference type="Gene3D" id="3.90.550.10">
    <property type="entry name" value="Spore Coat Polysaccharide Biosynthesis Protein SpsA, Chain A"/>
    <property type="match status" value="1"/>
</dbReference>